<dbReference type="AlphaFoldDB" id="A0A844CMD7"/>
<comment type="function">
    <text evidence="7">Involved in DNA repair and RecF pathway recombination.</text>
</comment>
<dbReference type="InterPro" id="IPR022572">
    <property type="entry name" value="DNA_rep/recomb_RecO_N"/>
</dbReference>
<protein>
    <recommendedName>
        <fullName evidence="2 7">DNA repair protein RecO</fullName>
    </recommendedName>
    <alternativeName>
        <fullName evidence="6 7">Recombination protein O</fullName>
    </alternativeName>
</protein>
<evidence type="ECO:0000313" key="9">
    <source>
        <dbReference type="EMBL" id="MRU14635.1"/>
    </source>
</evidence>
<keyword evidence="10" id="KW-1185">Reference proteome</keyword>
<evidence type="ECO:0000256" key="2">
    <source>
        <dbReference type="ARBA" id="ARBA00021310"/>
    </source>
</evidence>
<proteinExistence type="inferred from homology"/>
<feature type="domain" description="DNA replication/recombination mediator RecO N-terminal" evidence="8">
    <location>
        <begin position="1"/>
        <end position="76"/>
    </location>
</feature>
<keyword evidence="4 7" id="KW-0233">DNA recombination</keyword>
<accession>A0A844CMD7</accession>
<dbReference type="SUPFAM" id="SSF57863">
    <property type="entry name" value="ArfGap/RecO-like zinc finger"/>
    <property type="match status" value="1"/>
</dbReference>
<gene>
    <name evidence="7 9" type="primary">recO</name>
    <name evidence="9" type="ORF">FDP25_04235</name>
</gene>
<reference evidence="9 10" key="1">
    <citation type="submission" date="2019-05" db="EMBL/GenBank/DDBJ databases">
        <title>Roseovarius bejariae sp. nov., a moderately halophylic bacterium isolated from a saline soil in Rambla Salada (Murcia).</title>
        <authorList>
            <person name="Castro D.J."/>
            <person name="Gomez-Altuve A."/>
            <person name="Reina J.C."/>
            <person name="Rodriguez M."/>
            <person name="Sampedro I."/>
            <person name="Llamas I."/>
            <person name="Martinez-Checa F."/>
        </authorList>
    </citation>
    <scope>NUCLEOTIDE SEQUENCE [LARGE SCALE GENOMIC DNA]</scope>
    <source>
        <strain evidence="9 10">A21</strain>
    </source>
</reference>
<dbReference type="SUPFAM" id="SSF50249">
    <property type="entry name" value="Nucleic acid-binding proteins"/>
    <property type="match status" value="1"/>
</dbReference>
<evidence type="ECO:0000256" key="5">
    <source>
        <dbReference type="ARBA" id="ARBA00023204"/>
    </source>
</evidence>
<dbReference type="HAMAP" id="MF_00201">
    <property type="entry name" value="RecO"/>
    <property type="match status" value="1"/>
</dbReference>
<dbReference type="Gene3D" id="2.40.50.140">
    <property type="entry name" value="Nucleic acid-binding proteins"/>
    <property type="match status" value="1"/>
</dbReference>
<comment type="caution">
    <text evidence="9">The sequence shown here is derived from an EMBL/GenBank/DDBJ whole genome shotgun (WGS) entry which is preliminary data.</text>
</comment>
<evidence type="ECO:0000256" key="3">
    <source>
        <dbReference type="ARBA" id="ARBA00022763"/>
    </source>
</evidence>
<dbReference type="GO" id="GO:0006310">
    <property type="term" value="P:DNA recombination"/>
    <property type="evidence" value="ECO:0007669"/>
    <property type="project" value="UniProtKB-UniRule"/>
</dbReference>
<dbReference type="RefSeq" id="WP_154153099.1">
    <property type="nucleotide sequence ID" value="NZ_SZWE01000001.1"/>
</dbReference>
<dbReference type="PANTHER" id="PTHR33991:SF1">
    <property type="entry name" value="DNA REPAIR PROTEIN RECO"/>
    <property type="match status" value="1"/>
</dbReference>
<dbReference type="PANTHER" id="PTHR33991">
    <property type="entry name" value="DNA REPAIR PROTEIN RECO"/>
    <property type="match status" value="1"/>
</dbReference>
<dbReference type="Proteomes" id="UP000564704">
    <property type="component" value="Unassembled WGS sequence"/>
</dbReference>
<dbReference type="Pfam" id="PF11967">
    <property type="entry name" value="RecO_N"/>
    <property type="match status" value="1"/>
</dbReference>
<evidence type="ECO:0000256" key="4">
    <source>
        <dbReference type="ARBA" id="ARBA00023172"/>
    </source>
</evidence>
<evidence type="ECO:0000256" key="1">
    <source>
        <dbReference type="ARBA" id="ARBA00007452"/>
    </source>
</evidence>
<evidence type="ECO:0000259" key="8">
    <source>
        <dbReference type="Pfam" id="PF11967"/>
    </source>
</evidence>
<dbReference type="EMBL" id="SZWE01000001">
    <property type="protein sequence ID" value="MRU14635.1"/>
    <property type="molecule type" value="Genomic_DNA"/>
</dbReference>
<dbReference type="Pfam" id="PF02565">
    <property type="entry name" value="RecO_C"/>
    <property type="match status" value="1"/>
</dbReference>
<sequence length="245" mass="26829">MEWRDQGILLSSRTHGETSAIIEVFTPARGRHAGVVRGGTSRKLAPVLQPGAQLDLMWRARLEDHIGTFTVEPLRSRAAASMGDRLSLAGLNAVTALLLFCLPEREAHARLYEQTEQLLDLLGQSEIWPLAYLRWELTLLDDMGFGLDLTTCAVLGRQANDLSFVSPRTGRAVSRAGAGEWADKLLPLPPCLLGEGPAPDAELVEAFRVTGHFLHNHLAPEMGNTPLPGARQRFVDRLRSRAGEA</sequence>
<evidence type="ECO:0000313" key="10">
    <source>
        <dbReference type="Proteomes" id="UP000564704"/>
    </source>
</evidence>
<organism evidence="9 10">
    <name type="scientific">Roseovarius bejariae</name>
    <dbReference type="NCBI Taxonomy" id="2576383"/>
    <lineage>
        <taxon>Bacteria</taxon>
        <taxon>Pseudomonadati</taxon>
        <taxon>Pseudomonadota</taxon>
        <taxon>Alphaproteobacteria</taxon>
        <taxon>Rhodobacterales</taxon>
        <taxon>Roseobacteraceae</taxon>
        <taxon>Roseovarius</taxon>
    </lineage>
</organism>
<dbReference type="GO" id="GO:0043590">
    <property type="term" value="C:bacterial nucleoid"/>
    <property type="evidence" value="ECO:0007669"/>
    <property type="project" value="TreeGrafter"/>
</dbReference>
<dbReference type="GO" id="GO:0006302">
    <property type="term" value="P:double-strand break repair"/>
    <property type="evidence" value="ECO:0007669"/>
    <property type="project" value="TreeGrafter"/>
</dbReference>
<dbReference type="InterPro" id="IPR012340">
    <property type="entry name" value="NA-bd_OB-fold"/>
</dbReference>
<dbReference type="InterPro" id="IPR003717">
    <property type="entry name" value="RecO"/>
</dbReference>
<dbReference type="OrthoDB" id="9804792at2"/>
<name>A0A844CMD7_9RHOB</name>
<comment type="similarity">
    <text evidence="1 7">Belongs to the RecO family.</text>
</comment>
<dbReference type="InterPro" id="IPR037278">
    <property type="entry name" value="ARFGAP/RecO"/>
</dbReference>
<dbReference type="Gene3D" id="1.20.1440.120">
    <property type="entry name" value="Recombination protein O, C-terminal domain"/>
    <property type="match status" value="1"/>
</dbReference>
<dbReference type="InterPro" id="IPR042242">
    <property type="entry name" value="RecO_C"/>
</dbReference>
<keyword evidence="3 7" id="KW-0227">DNA damage</keyword>
<evidence type="ECO:0000256" key="7">
    <source>
        <dbReference type="HAMAP-Rule" id="MF_00201"/>
    </source>
</evidence>
<keyword evidence="5 7" id="KW-0234">DNA repair</keyword>
<dbReference type="NCBIfam" id="TIGR00613">
    <property type="entry name" value="reco"/>
    <property type="match status" value="1"/>
</dbReference>
<evidence type="ECO:0000256" key="6">
    <source>
        <dbReference type="ARBA" id="ARBA00033409"/>
    </source>
</evidence>